<accession>A0A848DBR8</accession>
<sequence>MYFTNIKNVFRVYDEEIAIELFETLLNDFDAIPSILHKYVMEKIIPDFDRLIAFMHDGLIARTSNQCENYYWLDRFPMR</sequence>
<evidence type="ECO:0000313" key="2">
    <source>
        <dbReference type="Proteomes" id="UP000606580"/>
    </source>
</evidence>
<proteinExistence type="predicted"/>
<dbReference type="EMBL" id="WNEG01000093">
    <property type="protein sequence ID" value="NMG83622.1"/>
    <property type="molecule type" value="Genomic_DNA"/>
</dbReference>
<comment type="caution">
    <text evidence="1">The sequence shown here is derived from an EMBL/GenBank/DDBJ whole genome shotgun (WGS) entry which is preliminary data.</text>
</comment>
<protein>
    <submittedName>
        <fullName evidence="1">Uncharacterized protein</fullName>
    </submittedName>
</protein>
<dbReference type="Proteomes" id="UP000606580">
    <property type="component" value="Unassembled WGS sequence"/>
</dbReference>
<gene>
    <name evidence="1" type="ORF">GIS02_05385</name>
</gene>
<evidence type="ECO:0000313" key="1">
    <source>
        <dbReference type="EMBL" id="NMG83622.1"/>
    </source>
</evidence>
<reference evidence="1" key="1">
    <citation type="journal article" date="2020" name="MBio">
        <title>'Candidatus Ethanoperedens,' a Thermophilic Genus of Archaea Mediating the Anaerobic Oxidation of Ethane.</title>
        <authorList>
            <person name="Hahn C.J."/>
            <person name="Laso-Perez R."/>
            <person name="Vulcano F."/>
            <person name="Vaziourakis K.M."/>
            <person name="Stokke R."/>
            <person name="Steen I.H."/>
            <person name="Teske A."/>
            <person name="Boetius A."/>
            <person name="Liebeke M."/>
            <person name="Amann R."/>
            <person name="Knittel K."/>
            <person name="Wegener G."/>
        </authorList>
    </citation>
    <scope>NUCLEOTIDE SEQUENCE</scope>
    <source>
        <strain evidence="1">GoM-Arc1-LC-WB58</strain>
    </source>
</reference>
<dbReference type="AlphaFoldDB" id="A0A848DBR8"/>
<organism evidence="1 2">
    <name type="scientific">Candidatus Ethanoperedens thermophilum</name>
    <dbReference type="NCBI Taxonomy" id="2766897"/>
    <lineage>
        <taxon>Archaea</taxon>
        <taxon>Methanobacteriati</taxon>
        <taxon>Methanobacteriota</taxon>
        <taxon>Stenosarchaea group</taxon>
        <taxon>Methanomicrobia</taxon>
        <taxon>Methanosarcinales</taxon>
        <taxon>Methanosarcinales incertae sedis</taxon>
        <taxon>GOM Arc I cluster</taxon>
        <taxon>Candidatus Ethanoperedens</taxon>
    </lineage>
</organism>
<name>A0A848DBR8_9EURY</name>